<organism evidence="3 4">
    <name type="scientific">Talaromyces atroroseus</name>
    <dbReference type="NCBI Taxonomy" id="1441469"/>
    <lineage>
        <taxon>Eukaryota</taxon>
        <taxon>Fungi</taxon>
        <taxon>Dikarya</taxon>
        <taxon>Ascomycota</taxon>
        <taxon>Pezizomycotina</taxon>
        <taxon>Eurotiomycetes</taxon>
        <taxon>Eurotiomycetidae</taxon>
        <taxon>Eurotiales</taxon>
        <taxon>Trichocomaceae</taxon>
        <taxon>Talaromyces</taxon>
        <taxon>Talaromyces sect. Trachyspermi</taxon>
    </lineage>
</organism>
<dbReference type="PANTHER" id="PTHR44229:SF4">
    <property type="entry name" value="15-HYDROXYPROSTAGLANDIN DEHYDROGENASE [NAD(+)]"/>
    <property type="match status" value="1"/>
</dbReference>
<dbReference type="GO" id="GO:0005737">
    <property type="term" value="C:cytoplasm"/>
    <property type="evidence" value="ECO:0007669"/>
    <property type="project" value="TreeGrafter"/>
</dbReference>
<keyword evidence="4" id="KW-1185">Reference proteome</keyword>
<dbReference type="AlphaFoldDB" id="A0A225B148"/>
<gene>
    <name evidence="3" type="ORF">UA08_00887</name>
</gene>
<dbReference type="FunFam" id="3.40.50.720:FF:000643">
    <property type="entry name" value="Short chain dehydrogenase/reductase family oxidoreductase, putative"/>
    <property type="match status" value="1"/>
</dbReference>
<dbReference type="GO" id="GO:0016616">
    <property type="term" value="F:oxidoreductase activity, acting on the CH-OH group of donors, NAD or NADP as acceptor"/>
    <property type="evidence" value="ECO:0007669"/>
    <property type="project" value="TreeGrafter"/>
</dbReference>
<dbReference type="PANTHER" id="PTHR44229">
    <property type="entry name" value="15-HYDROXYPROSTAGLANDIN DEHYDROGENASE [NAD(+)]"/>
    <property type="match status" value="1"/>
</dbReference>
<comment type="caution">
    <text evidence="3">The sequence shown here is derived from an EMBL/GenBank/DDBJ whole genome shotgun (WGS) entry which is preliminary data.</text>
</comment>
<dbReference type="EMBL" id="LFMY01000001">
    <property type="protein sequence ID" value="OKL64434.1"/>
    <property type="molecule type" value="Genomic_DNA"/>
</dbReference>
<dbReference type="Pfam" id="PF00106">
    <property type="entry name" value="adh_short"/>
    <property type="match status" value="1"/>
</dbReference>
<dbReference type="PRINTS" id="PR00081">
    <property type="entry name" value="GDHRDH"/>
</dbReference>
<evidence type="ECO:0000256" key="1">
    <source>
        <dbReference type="ARBA" id="ARBA00006484"/>
    </source>
</evidence>
<dbReference type="STRING" id="1441469.A0A225B148"/>
<dbReference type="InterPro" id="IPR002347">
    <property type="entry name" value="SDR_fam"/>
</dbReference>
<proteinExistence type="inferred from homology"/>
<reference evidence="3 4" key="1">
    <citation type="submission" date="2015-06" db="EMBL/GenBank/DDBJ databases">
        <title>Talaromyces atroroseus IBT 11181 draft genome.</title>
        <authorList>
            <person name="Rasmussen K.B."/>
            <person name="Rasmussen S."/>
            <person name="Petersen B."/>
            <person name="Sicheritz-Ponten T."/>
            <person name="Mortensen U.H."/>
            <person name="Thrane U."/>
        </authorList>
    </citation>
    <scope>NUCLEOTIDE SEQUENCE [LARGE SCALE GENOMIC DNA]</scope>
    <source>
        <strain evidence="3 4">IBT 11181</strain>
    </source>
</reference>
<sequence length="314" mass="33812">MSQSVSGKTAIVTGAGSGINLAFTQLLLDGGCNVVLADLRLRPEGQKVVDAYTSPAEGLGRAVFQETDVRSWKHLNRMFEVAEREFGGVDIVCPGAGVYEPQWSGFWFPPGCPESKDDVEGDGYAQIDVNFVHPVRTSQLAVARYLNSKKKGPKTLVLISSTSAQGTSFSTPIYDATKHAISGFVRSMKRIDTIGMRIVAVAPGITRTPMYVEDAEKIIMIDDERDVWIEPKEIAAVMLALVEKDEINSRFGGTNDGESVPIENGTILEVSKGHVRSVKAFHDPGPTAPGTIASNHDACDEASMALLKEGWGAN</sequence>
<dbReference type="InterPro" id="IPR036291">
    <property type="entry name" value="NAD(P)-bd_dom_sf"/>
</dbReference>
<comment type="similarity">
    <text evidence="1">Belongs to the short-chain dehydrogenases/reductases (SDR) family.</text>
</comment>
<keyword evidence="2" id="KW-0560">Oxidoreductase</keyword>
<evidence type="ECO:0000256" key="2">
    <source>
        <dbReference type="ARBA" id="ARBA00023002"/>
    </source>
</evidence>
<dbReference type="Proteomes" id="UP000214365">
    <property type="component" value="Unassembled WGS sequence"/>
</dbReference>
<dbReference type="RefSeq" id="XP_020124555.1">
    <property type="nucleotide sequence ID" value="XM_020260742.1"/>
</dbReference>
<evidence type="ECO:0000313" key="4">
    <source>
        <dbReference type="Proteomes" id="UP000214365"/>
    </source>
</evidence>
<evidence type="ECO:0008006" key="5">
    <source>
        <dbReference type="Google" id="ProtNLM"/>
    </source>
</evidence>
<dbReference type="GeneID" id="31000642"/>
<dbReference type="OrthoDB" id="5296at2759"/>
<evidence type="ECO:0000313" key="3">
    <source>
        <dbReference type="EMBL" id="OKL64434.1"/>
    </source>
</evidence>
<dbReference type="SUPFAM" id="SSF51735">
    <property type="entry name" value="NAD(P)-binding Rossmann-fold domains"/>
    <property type="match status" value="1"/>
</dbReference>
<accession>A0A225B148</accession>
<name>A0A225B148_TALAT</name>
<dbReference type="Gene3D" id="3.40.50.720">
    <property type="entry name" value="NAD(P)-binding Rossmann-like Domain"/>
    <property type="match status" value="1"/>
</dbReference>
<protein>
    <recommendedName>
        <fullName evidence="5">NAD-dependent 15-hydroxyprostaglandin dehydrogenase</fullName>
    </recommendedName>
</protein>